<evidence type="ECO:0000259" key="3">
    <source>
        <dbReference type="Pfam" id="PF22685"/>
    </source>
</evidence>
<dbReference type="Gene3D" id="3.40.50.720">
    <property type="entry name" value="NAD(P)-binding Rossmann-like Domain"/>
    <property type="match status" value="1"/>
</dbReference>
<dbReference type="InterPro" id="IPR055080">
    <property type="entry name" value="Gal80p-like_C"/>
</dbReference>
<keyword evidence="5" id="KW-1185">Reference proteome</keyword>
<dbReference type="RefSeq" id="WP_120326085.1">
    <property type="nucleotide sequence ID" value="NZ_RAPF01000021.1"/>
</dbReference>
<keyword evidence="1" id="KW-0560">Oxidoreductase</keyword>
<reference evidence="4 5" key="1">
    <citation type="submission" date="2018-09" db="EMBL/GenBank/DDBJ databases">
        <title>Altererythrobacter spongiae sp. nov., isolated from a marine sponge.</title>
        <authorList>
            <person name="Zhuang L."/>
            <person name="Luo L."/>
        </authorList>
    </citation>
    <scope>NUCLEOTIDE SEQUENCE [LARGE SCALE GENOMIC DNA]</scope>
    <source>
        <strain evidence="4 5">HN-Y73</strain>
    </source>
</reference>
<feature type="domain" description="Gfo/Idh/MocA-like oxidoreductase N-terminal" evidence="2">
    <location>
        <begin position="5"/>
        <end position="126"/>
    </location>
</feature>
<sequence>MTAPIRVGFIGLNPDSNWAATAHIPALRSLGDSFEITGVANSTPESGRKTAQALGLKHAFDTPADLVRSPDIDLVTVTVKVPYHFELVSQALEAGKHVYCEWPLGNGLEEARKLATMAAERNLVAVTGTQARAALEIRHLRKLIADGYVGDVLSTTIVGSGGNWAYQTNAALYYLFDKTNGATMLDIPMAHTLAALQDVLGRFDVLKATMMSNFDTVTVTDTGEKKPKTAADQIMMQGRLASGGALAVHYRGGISKGTNLLWEINGTEGDIQVTADLGHAQMAQLHIKGARGQQSEMADLMPDASLYNGQPDFAGARNVAGIYAMLARDIQEGTSTAPSFQDAVALHEILARIETLAATDG</sequence>
<organism evidence="4 5">
    <name type="scientific">Altericroceibacterium spongiae</name>
    <dbReference type="NCBI Taxonomy" id="2320269"/>
    <lineage>
        <taxon>Bacteria</taxon>
        <taxon>Pseudomonadati</taxon>
        <taxon>Pseudomonadota</taxon>
        <taxon>Alphaproteobacteria</taxon>
        <taxon>Sphingomonadales</taxon>
        <taxon>Erythrobacteraceae</taxon>
        <taxon>Altericroceibacterium</taxon>
    </lineage>
</organism>
<dbReference type="OrthoDB" id="9792935at2"/>
<dbReference type="Pfam" id="PF22685">
    <property type="entry name" value="Gal80p_C-like"/>
    <property type="match status" value="1"/>
</dbReference>
<dbReference type="InterPro" id="IPR050463">
    <property type="entry name" value="Gfo/Idh/MocA_oxidrdct_glycsds"/>
</dbReference>
<dbReference type="PANTHER" id="PTHR43818:SF11">
    <property type="entry name" value="BCDNA.GH03377"/>
    <property type="match status" value="1"/>
</dbReference>
<dbReference type="GO" id="GO:0000166">
    <property type="term" value="F:nucleotide binding"/>
    <property type="evidence" value="ECO:0007669"/>
    <property type="project" value="InterPro"/>
</dbReference>
<feature type="domain" description="Gal80p-like C-terminal" evidence="3">
    <location>
        <begin position="137"/>
        <end position="274"/>
    </location>
</feature>
<gene>
    <name evidence="4" type="ORF">D6851_17270</name>
</gene>
<dbReference type="SUPFAM" id="SSF55347">
    <property type="entry name" value="Glyceraldehyde-3-phosphate dehydrogenase-like, C-terminal domain"/>
    <property type="match status" value="1"/>
</dbReference>
<evidence type="ECO:0000313" key="5">
    <source>
        <dbReference type="Proteomes" id="UP000284395"/>
    </source>
</evidence>
<name>A0A420E7X0_9SPHN</name>
<evidence type="ECO:0000313" key="4">
    <source>
        <dbReference type="EMBL" id="RKF15470.1"/>
    </source>
</evidence>
<dbReference type="InterPro" id="IPR000683">
    <property type="entry name" value="Gfo/Idh/MocA-like_OxRdtase_N"/>
</dbReference>
<dbReference type="Proteomes" id="UP000284395">
    <property type="component" value="Unassembled WGS sequence"/>
</dbReference>
<proteinExistence type="predicted"/>
<evidence type="ECO:0000256" key="1">
    <source>
        <dbReference type="ARBA" id="ARBA00023002"/>
    </source>
</evidence>
<accession>A0A420E7X0</accession>
<evidence type="ECO:0000259" key="2">
    <source>
        <dbReference type="Pfam" id="PF01408"/>
    </source>
</evidence>
<dbReference type="Gene3D" id="3.30.360.10">
    <property type="entry name" value="Dihydrodipicolinate Reductase, domain 2"/>
    <property type="match status" value="1"/>
</dbReference>
<protein>
    <submittedName>
        <fullName evidence="4">Gfo/Idh/MocA family oxidoreductase</fullName>
    </submittedName>
</protein>
<dbReference type="EMBL" id="RAPF01000021">
    <property type="protein sequence ID" value="RKF15470.1"/>
    <property type="molecule type" value="Genomic_DNA"/>
</dbReference>
<dbReference type="SUPFAM" id="SSF51735">
    <property type="entry name" value="NAD(P)-binding Rossmann-fold domains"/>
    <property type="match status" value="1"/>
</dbReference>
<dbReference type="AlphaFoldDB" id="A0A420E7X0"/>
<dbReference type="GO" id="GO:0016491">
    <property type="term" value="F:oxidoreductase activity"/>
    <property type="evidence" value="ECO:0007669"/>
    <property type="project" value="UniProtKB-KW"/>
</dbReference>
<dbReference type="InterPro" id="IPR036291">
    <property type="entry name" value="NAD(P)-bd_dom_sf"/>
</dbReference>
<comment type="caution">
    <text evidence="4">The sequence shown here is derived from an EMBL/GenBank/DDBJ whole genome shotgun (WGS) entry which is preliminary data.</text>
</comment>
<dbReference type="PANTHER" id="PTHR43818">
    <property type="entry name" value="BCDNA.GH03377"/>
    <property type="match status" value="1"/>
</dbReference>
<dbReference type="Pfam" id="PF01408">
    <property type="entry name" value="GFO_IDH_MocA"/>
    <property type="match status" value="1"/>
</dbReference>